<dbReference type="GO" id="GO:0051287">
    <property type="term" value="F:NAD binding"/>
    <property type="evidence" value="ECO:0007669"/>
    <property type="project" value="UniProtKB-ARBA"/>
</dbReference>
<dbReference type="Gene3D" id="3.40.50.10330">
    <property type="entry name" value="Probable inorganic polyphosphate/atp-NAD kinase, domain 1"/>
    <property type="match status" value="1"/>
</dbReference>
<dbReference type="EMBL" id="FOVF01000013">
    <property type="protein sequence ID" value="SFN30537.1"/>
    <property type="molecule type" value="Genomic_DNA"/>
</dbReference>
<dbReference type="GO" id="GO:0003951">
    <property type="term" value="F:NAD+ kinase activity"/>
    <property type="evidence" value="ECO:0007669"/>
    <property type="project" value="UniProtKB-UniRule"/>
</dbReference>
<sequence>MSQRIALVASHGPEAQAELAKLKERYGDLAPEEADVIVALGGDGFMLRTLHRHLALGKPVYGMKLGTVGFLLNPFHADDLPERIARAQPTVMRPLAMHAHSESGTSVEALAFNEVSLLRQTKQAAHIRVSLNGIVRIEELMCDGVLVATPAGSTAYNLSAHGPILPIGSKLLAMTPISPFRPRRWRGAVLPETTEIKFEILDPYKRPVSATADSSEVRDVVEVVIRESADQTMTLLFDPELNLEERILKEQFTV</sequence>
<evidence type="ECO:0000256" key="2">
    <source>
        <dbReference type="ARBA" id="ARBA00022679"/>
    </source>
</evidence>
<feature type="active site" description="Proton acceptor" evidence="7">
    <location>
        <position position="43"/>
    </location>
</feature>
<dbReference type="PANTHER" id="PTHR20275">
    <property type="entry name" value="NAD KINASE"/>
    <property type="match status" value="1"/>
</dbReference>
<feature type="binding site" evidence="7">
    <location>
        <begin position="43"/>
        <end position="44"/>
    </location>
    <ligand>
        <name>NAD(+)</name>
        <dbReference type="ChEBI" id="CHEBI:57540"/>
    </ligand>
</feature>
<dbReference type="STRING" id="578942.SAMN05216289_11317"/>
<evidence type="ECO:0000256" key="5">
    <source>
        <dbReference type="ARBA" id="ARBA00023027"/>
    </source>
</evidence>
<reference evidence="8 9" key="1">
    <citation type="submission" date="2016-10" db="EMBL/GenBank/DDBJ databases">
        <authorList>
            <person name="de Groot N.N."/>
        </authorList>
    </citation>
    <scope>NUCLEOTIDE SEQUENCE [LARGE SCALE GENOMIC DNA]</scope>
    <source>
        <strain evidence="8 9">CGMCC 1.7659</strain>
    </source>
</reference>
<accession>A0A1I4XXM6</accession>
<evidence type="ECO:0000313" key="9">
    <source>
        <dbReference type="Proteomes" id="UP000198575"/>
    </source>
</evidence>
<keyword evidence="7" id="KW-0547">Nucleotide-binding</keyword>
<dbReference type="Pfam" id="PF20143">
    <property type="entry name" value="NAD_kinase_C"/>
    <property type="match status" value="1"/>
</dbReference>
<dbReference type="GO" id="GO:0005524">
    <property type="term" value="F:ATP binding"/>
    <property type="evidence" value="ECO:0007669"/>
    <property type="project" value="UniProtKB-KW"/>
</dbReference>
<keyword evidence="1 7" id="KW-0963">Cytoplasm</keyword>
<dbReference type="InterPro" id="IPR017438">
    <property type="entry name" value="ATP-NAD_kinase_N"/>
</dbReference>
<keyword evidence="7" id="KW-0067">ATP-binding</keyword>
<evidence type="ECO:0000256" key="4">
    <source>
        <dbReference type="ARBA" id="ARBA00022857"/>
    </source>
</evidence>
<comment type="subcellular location">
    <subcellularLocation>
        <location evidence="7">Cytoplasm</location>
    </subcellularLocation>
</comment>
<organism evidence="8 9">
    <name type="scientific">Dokdonella immobilis</name>
    <dbReference type="NCBI Taxonomy" id="578942"/>
    <lineage>
        <taxon>Bacteria</taxon>
        <taxon>Pseudomonadati</taxon>
        <taxon>Pseudomonadota</taxon>
        <taxon>Gammaproteobacteria</taxon>
        <taxon>Lysobacterales</taxon>
        <taxon>Rhodanobacteraceae</taxon>
        <taxon>Dokdonella</taxon>
    </lineage>
</organism>
<keyword evidence="9" id="KW-1185">Reference proteome</keyword>
<feature type="binding site" evidence="7">
    <location>
        <begin position="113"/>
        <end position="114"/>
    </location>
    <ligand>
        <name>NAD(+)</name>
        <dbReference type="ChEBI" id="CHEBI:57540"/>
    </ligand>
</feature>
<keyword evidence="2 7" id="KW-0808">Transferase</keyword>
<comment type="cofactor">
    <cofactor evidence="7">
        <name>a divalent metal cation</name>
        <dbReference type="ChEBI" id="CHEBI:60240"/>
    </cofactor>
</comment>
<keyword evidence="4 7" id="KW-0521">NADP</keyword>
<keyword evidence="5 7" id="KW-0520">NAD</keyword>
<comment type="caution">
    <text evidence="7">Lacks conserved residue(s) required for the propagation of feature annotation.</text>
</comment>
<evidence type="ECO:0000256" key="3">
    <source>
        <dbReference type="ARBA" id="ARBA00022777"/>
    </source>
</evidence>
<keyword evidence="3 7" id="KW-0418">Kinase</keyword>
<dbReference type="NCBIfam" id="NF003406">
    <property type="entry name" value="PRK04761.1"/>
    <property type="match status" value="1"/>
</dbReference>
<evidence type="ECO:0000256" key="1">
    <source>
        <dbReference type="ARBA" id="ARBA00022490"/>
    </source>
</evidence>
<dbReference type="HAMAP" id="MF_00361">
    <property type="entry name" value="NAD_kinase"/>
    <property type="match status" value="1"/>
</dbReference>
<dbReference type="RefSeq" id="WP_092407681.1">
    <property type="nucleotide sequence ID" value="NZ_FOVF01000013.1"/>
</dbReference>
<comment type="catalytic activity">
    <reaction evidence="6 7">
        <text>NAD(+) + ATP = ADP + NADP(+) + H(+)</text>
        <dbReference type="Rhea" id="RHEA:18629"/>
        <dbReference type="ChEBI" id="CHEBI:15378"/>
        <dbReference type="ChEBI" id="CHEBI:30616"/>
        <dbReference type="ChEBI" id="CHEBI:57540"/>
        <dbReference type="ChEBI" id="CHEBI:58349"/>
        <dbReference type="ChEBI" id="CHEBI:456216"/>
        <dbReference type="EC" id="2.7.1.23"/>
    </reaction>
</comment>
<evidence type="ECO:0000256" key="6">
    <source>
        <dbReference type="ARBA" id="ARBA00047925"/>
    </source>
</evidence>
<evidence type="ECO:0000313" key="8">
    <source>
        <dbReference type="EMBL" id="SFN30537.1"/>
    </source>
</evidence>
<dbReference type="EC" id="2.7.1.23" evidence="7"/>
<dbReference type="InterPro" id="IPR016064">
    <property type="entry name" value="NAD/diacylglycerol_kinase_sf"/>
</dbReference>
<evidence type="ECO:0000256" key="7">
    <source>
        <dbReference type="HAMAP-Rule" id="MF_00361"/>
    </source>
</evidence>
<dbReference type="FunFam" id="2.60.200.30:FF:000012">
    <property type="entry name" value="NAD kinase"/>
    <property type="match status" value="1"/>
</dbReference>
<dbReference type="GO" id="GO:0005737">
    <property type="term" value="C:cytoplasm"/>
    <property type="evidence" value="ECO:0007669"/>
    <property type="project" value="UniProtKB-SubCell"/>
</dbReference>
<dbReference type="GO" id="GO:0046872">
    <property type="term" value="F:metal ion binding"/>
    <property type="evidence" value="ECO:0007669"/>
    <property type="project" value="UniProtKB-UniRule"/>
</dbReference>
<dbReference type="AlphaFoldDB" id="A0A1I4XXM6"/>
<comment type="similarity">
    <text evidence="7">Belongs to the NAD kinase family.</text>
</comment>
<proteinExistence type="inferred from homology"/>
<comment type="function">
    <text evidence="7">Involved in the regulation of the intracellular balance of NAD and NADP, and is a key enzyme in the biosynthesis of NADP. Catalyzes specifically the phosphorylation on 2'-hydroxyl of the adenosine moiety of NAD to yield NADP.</text>
</comment>
<dbReference type="PANTHER" id="PTHR20275:SF0">
    <property type="entry name" value="NAD KINASE"/>
    <property type="match status" value="1"/>
</dbReference>
<feature type="binding site" evidence="7">
    <location>
        <position position="143"/>
    </location>
    <ligand>
        <name>NAD(+)</name>
        <dbReference type="ChEBI" id="CHEBI:57540"/>
    </ligand>
</feature>
<dbReference type="GO" id="GO:0019674">
    <property type="term" value="P:NAD+ metabolic process"/>
    <property type="evidence" value="ECO:0007669"/>
    <property type="project" value="InterPro"/>
</dbReference>
<dbReference type="Proteomes" id="UP000198575">
    <property type="component" value="Unassembled WGS sequence"/>
</dbReference>
<dbReference type="InterPro" id="IPR017437">
    <property type="entry name" value="ATP-NAD_kinase_PpnK-typ_C"/>
</dbReference>
<dbReference type="InterPro" id="IPR002504">
    <property type="entry name" value="NADK"/>
</dbReference>
<feature type="binding site" evidence="7">
    <location>
        <position position="48"/>
    </location>
    <ligand>
        <name>NAD(+)</name>
        <dbReference type="ChEBI" id="CHEBI:57540"/>
    </ligand>
</feature>
<dbReference type="Gene3D" id="2.60.200.30">
    <property type="entry name" value="Probable inorganic polyphosphate/atp-NAD kinase, domain 2"/>
    <property type="match status" value="1"/>
</dbReference>
<feature type="binding site" evidence="7">
    <location>
        <begin position="154"/>
        <end position="159"/>
    </location>
    <ligand>
        <name>NAD(+)</name>
        <dbReference type="ChEBI" id="CHEBI:57540"/>
    </ligand>
</feature>
<name>A0A1I4XXM6_9GAMM</name>
<gene>
    <name evidence="7" type="primary">nadK</name>
    <name evidence="8" type="ORF">SAMN05216289_11317</name>
</gene>
<dbReference type="SUPFAM" id="SSF111331">
    <property type="entry name" value="NAD kinase/diacylglycerol kinase-like"/>
    <property type="match status" value="1"/>
</dbReference>
<dbReference type="GO" id="GO:0006741">
    <property type="term" value="P:NADP+ biosynthetic process"/>
    <property type="evidence" value="ECO:0007669"/>
    <property type="project" value="UniProtKB-UniRule"/>
</dbReference>
<protein>
    <recommendedName>
        <fullName evidence="7">NAD kinase</fullName>
        <ecNumber evidence="7">2.7.1.23</ecNumber>
    </recommendedName>
    <alternativeName>
        <fullName evidence="7">ATP-dependent NAD kinase</fullName>
    </alternativeName>
</protein>
<dbReference type="Pfam" id="PF01513">
    <property type="entry name" value="NAD_kinase"/>
    <property type="match status" value="1"/>
</dbReference>
<feature type="binding site" evidence="7">
    <location>
        <position position="151"/>
    </location>
    <ligand>
        <name>NAD(+)</name>
        <dbReference type="ChEBI" id="CHEBI:57540"/>
    </ligand>
</feature>
<dbReference type="OrthoDB" id="9774737at2"/>